<keyword evidence="2" id="KW-1185">Reference proteome</keyword>
<reference evidence="1" key="1">
    <citation type="submission" date="2021-03" db="EMBL/GenBank/DDBJ databases">
        <title>Draft genome sequence of rust myrtle Austropuccinia psidii MF-1, a brazilian biotype.</title>
        <authorList>
            <person name="Quecine M.C."/>
            <person name="Pachon D.M.R."/>
            <person name="Bonatelli M.L."/>
            <person name="Correr F.H."/>
            <person name="Franceschini L.M."/>
            <person name="Leite T.F."/>
            <person name="Margarido G.R.A."/>
            <person name="Almeida C.A."/>
            <person name="Ferrarezi J.A."/>
            <person name="Labate C.A."/>
        </authorList>
    </citation>
    <scope>NUCLEOTIDE SEQUENCE</scope>
    <source>
        <strain evidence="1">MF-1</strain>
    </source>
</reference>
<dbReference type="Proteomes" id="UP000765509">
    <property type="component" value="Unassembled WGS sequence"/>
</dbReference>
<gene>
    <name evidence="1" type="ORF">O181_015286</name>
</gene>
<protein>
    <submittedName>
        <fullName evidence="1">Uncharacterized protein</fullName>
    </submittedName>
</protein>
<evidence type="ECO:0000313" key="2">
    <source>
        <dbReference type="Proteomes" id="UP000765509"/>
    </source>
</evidence>
<sequence length="145" mass="16615">MPTRSGRRYQTKMTLTNKFNLDNLKEALSSVDDINAHVQKRIEFENLGCGITPTLPVMVQISMCGNIHYQTSSKTCMSWIHTLAKQAKILIIQEITQFKSLFAKQFTKNSSHIQKVTTWLNRPPNFFKNAFNINYGPKPSSFSIE</sequence>
<comment type="caution">
    <text evidence="1">The sequence shown here is derived from an EMBL/GenBank/DDBJ whole genome shotgun (WGS) entry which is preliminary data.</text>
</comment>
<dbReference type="AlphaFoldDB" id="A0A9Q3GPY9"/>
<organism evidence="1 2">
    <name type="scientific">Austropuccinia psidii MF-1</name>
    <dbReference type="NCBI Taxonomy" id="1389203"/>
    <lineage>
        <taxon>Eukaryota</taxon>
        <taxon>Fungi</taxon>
        <taxon>Dikarya</taxon>
        <taxon>Basidiomycota</taxon>
        <taxon>Pucciniomycotina</taxon>
        <taxon>Pucciniomycetes</taxon>
        <taxon>Pucciniales</taxon>
        <taxon>Sphaerophragmiaceae</taxon>
        <taxon>Austropuccinia</taxon>
    </lineage>
</organism>
<evidence type="ECO:0000313" key="1">
    <source>
        <dbReference type="EMBL" id="MBW0475571.1"/>
    </source>
</evidence>
<name>A0A9Q3GPY9_9BASI</name>
<proteinExistence type="predicted"/>
<dbReference type="EMBL" id="AVOT02004159">
    <property type="protein sequence ID" value="MBW0475571.1"/>
    <property type="molecule type" value="Genomic_DNA"/>
</dbReference>
<accession>A0A9Q3GPY9</accession>